<dbReference type="GO" id="GO:0004824">
    <property type="term" value="F:lysine-tRNA ligase activity"/>
    <property type="evidence" value="ECO:0007669"/>
    <property type="project" value="UniProtKB-UniRule"/>
</dbReference>
<dbReference type="CDD" id="cd04322">
    <property type="entry name" value="LysRS_N"/>
    <property type="match status" value="1"/>
</dbReference>
<dbReference type="PROSITE" id="PS50862">
    <property type="entry name" value="AA_TRNA_LIGASE_II"/>
    <property type="match status" value="1"/>
</dbReference>
<dbReference type="InterPro" id="IPR004364">
    <property type="entry name" value="Aa-tRNA-synt_II"/>
</dbReference>
<feature type="binding site" evidence="8">
    <location>
        <position position="416"/>
    </location>
    <ligand>
        <name>Mg(2+)</name>
        <dbReference type="ChEBI" id="CHEBI:18420"/>
        <label>1</label>
    </ligand>
</feature>
<keyword evidence="8" id="KW-0648">Protein biosynthesis</keyword>
<dbReference type="EMBL" id="RYZH01000018">
    <property type="protein sequence ID" value="RUL87669.1"/>
    <property type="molecule type" value="Genomic_DNA"/>
</dbReference>
<reference evidence="11 12" key="2">
    <citation type="submission" date="2019-01" db="EMBL/GenBank/DDBJ databases">
        <title>Tautonia sociabilis, a novel thermotolerant planctomycete of Isosphaeraceae family, isolated from a 4000 m deep subterranean habitat.</title>
        <authorList>
            <person name="Kovaleva O.L."/>
            <person name="Elcheninov A.G."/>
            <person name="Van Heerden E."/>
            <person name="Toshchakov S.V."/>
            <person name="Novikov A."/>
            <person name="Bonch-Osmolovskaya E.A."/>
            <person name="Kublanov I.V."/>
        </authorList>
    </citation>
    <scope>NUCLEOTIDE SEQUENCE [LARGE SCALE GENOMIC DNA]</scope>
    <source>
        <strain evidence="11 12">GM2012</strain>
    </source>
</reference>
<evidence type="ECO:0000256" key="7">
    <source>
        <dbReference type="ARBA" id="ARBA00048573"/>
    </source>
</evidence>
<dbReference type="GO" id="GO:0005829">
    <property type="term" value="C:cytosol"/>
    <property type="evidence" value="ECO:0007669"/>
    <property type="project" value="TreeGrafter"/>
</dbReference>
<keyword evidence="5 8" id="KW-0067">ATP-binding</keyword>
<keyword evidence="6 8" id="KW-0030">Aminoacyl-tRNA synthetase</keyword>
<dbReference type="InterPro" id="IPR018149">
    <property type="entry name" value="Lys-tRNA-synth_II_C"/>
</dbReference>
<name>A0A432MK99_9BACT</name>
<dbReference type="PANTHER" id="PTHR42918">
    <property type="entry name" value="LYSYL-TRNA SYNTHETASE"/>
    <property type="match status" value="1"/>
</dbReference>
<evidence type="ECO:0000256" key="8">
    <source>
        <dbReference type="HAMAP-Rule" id="MF_00252"/>
    </source>
</evidence>
<protein>
    <recommendedName>
        <fullName evidence="8">Lysine--tRNA ligase</fullName>
        <ecNumber evidence="8">6.1.1.6</ecNumber>
    </recommendedName>
    <alternativeName>
        <fullName evidence="8">Lysyl-tRNA synthetase</fullName>
        <shortName evidence="8">LysRS</shortName>
    </alternativeName>
</protein>
<comment type="catalytic activity">
    <reaction evidence="7 8 9">
        <text>tRNA(Lys) + L-lysine + ATP = L-lysyl-tRNA(Lys) + AMP + diphosphate</text>
        <dbReference type="Rhea" id="RHEA:20792"/>
        <dbReference type="Rhea" id="RHEA-COMP:9696"/>
        <dbReference type="Rhea" id="RHEA-COMP:9697"/>
        <dbReference type="ChEBI" id="CHEBI:30616"/>
        <dbReference type="ChEBI" id="CHEBI:32551"/>
        <dbReference type="ChEBI" id="CHEBI:33019"/>
        <dbReference type="ChEBI" id="CHEBI:78442"/>
        <dbReference type="ChEBI" id="CHEBI:78529"/>
        <dbReference type="ChEBI" id="CHEBI:456215"/>
        <dbReference type="EC" id="6.1.1.6"/>
    </reaction>
</comment>
<keyword evidence="8" id="KW-0963">Cytoplasm</keyword>
<dbReference type="RefSeq" id="WP_126725379.1">
    <property type="nucleotide sequence ID" value="NZ_RYZH01000018.1"/>
</dbReference>
<dbReference type="Gene3D" id="3.30.930.10">
    <property type="entry name" value="Bira Bifunctional Protein, Domain 2"/>
    <property type="match status" value="1"/>
</dbReference>
<dbReference type="NCBIfam" id="TIGR00499">
    <property type="entry name" value="lysS_bact"/>
    <property type="match status" value="1"/>
</dbReference>
<dbReference type="PANTHER" id="PTHR42918:SF15">
    <property type="entry name" value="LYSINE--TRNA LIGASE, CHLOROPLASTIC_MITOCHONDRIAL"/>
    <property type="match status" value="1"/>
</dbReference>
<dbReference type="InterPro" id="IPR044136">
    <property type="entry name" value="Lys-tRNA-ligase_II_N"/>
</dbReference>
<proteinExistence type="inferred from homology"/>
<comment type="caution">
    <text evidence="11">The sequence shown here is derived from an EMBL/GenBank/DDBJ whole genome shotgun (WGS) entry which is preliminary data.</text>
</comment>
<dbReference type="GO" id="GO:0000287">
    <property type="term" value="F:magnesium ion binding"/>
    <property type="evidence" value="ECO:0007669"/>
    <property type="project" value="UniProtKB-UniRule"/>
</dbReference>
<dbReference type="Gene3D" id="2.40.50.140">
    <property type="entry name" value="Nucleic acid-binding proteins"/>
    <property type="match status" value="1"/>
</dbReference>
<comment type="similarity">
    <text evidence="1 8">Belongs to the class-II aminoacyl-tRNA synthetase family.</text>
</comment>
<keyword evidence="2 8" id="KW-0436">Ligase</keyword>
<evidence type="ECO:0000256" key="4">
    <source>
        <dbReference type="ARBA" id="ARBA00022741"/>
    </source>
</evidence>
<evidence type="ECO:0000256" key="6">
    <source>
        <dbReference type="ARBA" id="ARBA00023146"/>
    </source>
</evidence>
<evidence type="ECO:0000256" key="2">
    <source>
        <dbReference type="ARBA" id="ARBA00022598"/>
    </source>
</evidence>
<dbReference type="Pfam" id="PF01336">
    <property type="entry name" value="tRNA_anti-codon"/>
    <property type="match status" value="1"/>
</dbReference>
<dbReference type="Pfam" id="PF00152">
    <property type="entry name" value="tRNA-synt_2"/>
    <property type="match status" value="1"/>
</dbReference>
<dbReference type="CDD" id="cd00775">
    <property type="entry name" value="LysRS_core"/>
    <property type="match status" value="1"/>
</dbReference>
<dbReference type="SUPFAM" id="SSF55681">
    <property type="entry name" value="Class II aaRS and biotin synthetases"/>
    <property type="match status" value="1"/>
</dbReference>
<dbReference type="InterPro" id="IPR002313">
    <property type="entry name" value="Lys-tRNA-ligase_II"/>
</dbReference>
<evidence type="ECO:0000313" key="12">
    <source>
        <dbReference type="Proteomes" id="UP000280296"/>
    </source>
</evidence>
<dbReference type="GO" id="GO:0005524">
    <property type="term" value="F:ATP binding"/>
    <property type="evidence" value="ECO:0007669"/>
    <property type="project" value="UniProtKB-UniRule"/>
</dbReference>
<dbReference type="AlphaFoldDB" id="A0A432MK99"/>
<evidence type="ECO:0000259" key="10">
    <source>
        <dbReference type="PROSITE" id="PS50862"/>
    </source>
</evidence>
<dbReference type="InterPro" id="IPR045864">
    <property type="entry name" value="aa-tRNA-synth_II/BPL/LPL"/>
</dbReference>
<dbReference type="InterPro" id="IPR004365">
    <property type="entry name" value="NA-bd_OB_tRNA"/>
</dbReference>
<dbReference type="SUPFAM" id="SSF50249">
    <property type="entry name" value="Nucleic acid-binding proteins"/>
    <property type="match status" value="1"/>
</dbReference>
<accession>A0A432MK99</accession>
<gene>
    <name evidence="8 11" type="primary">lysS</name>
    <name evidence="11" type="ORF">TsocGM_10795</name>
</gene>
<comment type="subunit">
    <text evidence="8">Homodimer.</text>
</comment>
<feature type="domain" description="Aminoacyl-transfer RNA synthetases class-II family profile" evidence="10">
    <location>
        <begin position="178"/>
        <end position="496"/>
    </location>
</feature>
<feature type="binding site" evidence="8">
    <location>
        <position position="409"/>
    </location>
    <ligand>
        <name>Mg(2+)</name>
        <dbReference type="ChEBI" id="CHEBI:18420"/>
        <label>1</label>
    </ligand>
</feature>
<dbReference type="NCBIfam" id="NF001756">
    <property type="entry name" value="PRK00484.1"/>
    <property type="match status" value="1"/>
</dbReference>
<sequence>MSEEKNDDLEAVRAEKLRKIEALGVDPWGRRFDDHSAIADVRARAPEAAQPGDEVPGPRVRIAGRIMLRRVQGNVHFLELRDWTGRIQLFVGKKQVGPEAWELAKQLDLSDLLGVDGTLGFTKTGELTVFAESLTFLGKSLLPPPEKWHGLTDIEARSRMRYLDLFSNPESLQTFLGRSKIVSSIRRTLESRGFVEIEGPTMQSIAGGAAARPFVTHHNALGLDLYLRIALELHLKRLLVGGMERVFELGRVYRNEGISRKHNPEFTMMEAYQAYGDYHTMMELTEALIGNAILAVDGNYTRTIHVGPEGEAAPVTVDFTPPWPRKTYNELVLEHAGVDPADPEAVKARAESLGLETAGKDPVVILGELFEEAVEDQLVGPVFVIDYPAPLCPLTKRKAGRPEIAERFELFVLGMELANAYTELNDPILQEQLFRQQLAGLPEEESMAKMDEDFIKALKHAMPPAGGLGIGIDRLCMLLLDRPSIRDVILFPLLRPQSSLGSVGG</sequence>
<evidence type="ECO:0000256" key="5">
    <source>
        <dbReference type="ARBA" id="ARBA00022840"/>
    </source>
</evidence>
<dbReference type="InterPro" id="IPR006195">
    <property type="entry name" value="aa-tRNA-synth_II"/>
</dbReference>
<dbReference type="HAMAP" id="MF_00252">
    <property type="entry name" value="Lys_tRNA_synth_class2"/>
    <property type="match status" value="1"/>
</dbReference>
<dbReference type="Proteomes" id="UP000280296">
    <property type="component" value="Unassembled WGS sequence"/>
</dbReference>
<evidence type="ECO:0000313" key="11">
    <source>
        <dbReference type="EMBL" id="RUL87669.1"/>
    </source>
</evidence>
<keyword evidence="8 9" id="KW-0460">Magnesium</keyword>
<keyword evidence="12" id="KW-1185">Reference proteome</keyword>
<feature type="binding site" evidence="8">
    <location>
        <position position="416"/>
    </location>
    <ligand>
        <name>Mg(2+)</name>
        <dbReference type="ChEBI" id="CHEBI:18420"/>
        <label>2</label>
    </ligand>
</feature>
<comment type="subcellular location">
    <subcellularLocation>
        <location evidence="8">Cytoplasm</location>
    </subcellularLocation>
</comment>
<keyword evidence="3 8" id="KW-0479">Metal-binding</keyword>
<dbReference type="EC" id="6.1.1.6" evidence="8"/>
<dbReference type="GO" id="GO:0006430">
    <property type="term" value="P:lysyl-tRNA aminoacylation"/>
    <property type="evidence" value="ECO:0007669"/>
    <property type="project" value="UniProtKB-UniRule"/>
</dbReference>
<dbReference type="GO" id="GO:0000049">
    <property type="term" value="F:tRNA binding"/>
    <property type="evidence" value="ECO:0007669"/>
    <property type="project" value="TreeGrafter"/>
</dbReference>
<organism evidence="11 12">
    <name type="scientific">Tautonia sociabilis</name>
    <dbReference type="NCBI Taxonomy" id="2080755"/>
    <lineage>
        <taxon>Bacteria</taxon>
        <taxon>Pseudomonadati</taxon>
        <taxon>Planctomycetota</taxon>
        <taxon>Planctomycetia</taxon>
        <taxon>Isosphaerales</taxon>
        <taxon>Isosphaeraceae</taxon>
        <taxon>Tautonia</taxon>
    </lineage>
</organism>
<evidence type="ECO:0000256" key="9">
    <source>
        <dbReference type="RuleBase" id="RU000336"/>
    </source>
</evidence>
<keyword evidence="4 8" id="KW-0547">Nucleotide-binding</keyword>
<dbReference type="InterPro" id="IPR012340">
    <property type="entry name" value="NA-bd_OB-fold"/>
</dbReference>
<dbReference type="PRINTS" id="PR00982">
    <property type="entry name" value="TRNASYNTHLYS"/>
</dbReference>
<dbReference type="OrthoDB" id="9802326at2"/>
<evidence type="ECO:0000256" key="3">
    <source>
        <dbReference type="ARBA" id="ARBA00022723"/>
    </source>
</evidence>
<reference evidence="11 12" key="1">
    <citation type="submission" date="2018-12" db="EMBL/GenBank/DDBJ databases">
        <authorList>
            <person name="Toschakov S.V."/>
        </authorList>
    </citation>
    <scope>NUCLEOTIDE SEQUENCE [LARGE SCALE GENOMIC DNA]</scope>
    <source>
        <strain evidence="11 12">GM2012</strain>
    </source>
</reference>
<evidence type="ECO:0000256" key="1">
    <source>
        <dbReference type="ARBA" id="ARBA00008226"/>
    </source>
</evidence>
<comment type="cofactor">
    <cofactor evidence="8 9">
        <name>Mg(2+)</name>
        <dbReference type="ChEBI" id="CHEBI:18420"/>
    </cofactor>
    <text evidence="8 9">Binds 3 Mg(2+) ions per subunit.</text>
</comment>